<gene>
    <name evidence="2" type="ORF">A8U91_03123</name>
</gene>
<keyword evidence="1" id="KW-0472">Membrane</keyword>
<keyword evidence="1" id="KW-1133">Transmembrane helix</keyword>
<evidence type="ECO:0000313" key="2">
    <source>
        <dbReference type="EMBL" id="OBX34079.1"/>
    </source>
</evidence>
<dbReference type="EMBL" id="MAJD01000002">
    <property type="protein sequence ID" value="OBX34079.1"/>
    <property type="molecule type" value="Genomic_DNA"/>
</dbReference>
<organism evidence="2 3">
    <name type="scientific">Halomonas elongata</name>
    <dbReference type="NCBI Taxonomy" id="2746"/>
    <lineage>
        <taxon>Bacteria</taxon>
        <taxon>Pseudomonadati</taxon>
        <taxon>Pseudomonadota</taxon>
        <taxon>Gammaproteobacteria</taxon>
        <taxon>Oceanospirillales</taxon>
        <taxon>Halomonadaceae</taxon>
        <taxon>Halomonas</taxon>
    </lineage>
</organism>
<protein>
    <submittedName>
        <fullName evidence="2">Uncharacterized protein</fullName>
    </submittedName>
</protein>
<accession>A0A1B8NVP4</accession>
<evidence type="ECO:0000313" key="3">
    <source>
        <dbReference type="Proteomes" id="UP000092504"/>
    </source>
</evidence>
<feature type="transmembrane region" description="Helical" evidence="1">
    <location>
        <begin position="29"/>
        <end position="48"/>
    </location>
</feature>
<reference evidence="2 3" key="1">
    <citation type="submission" date="2016-06" db="EMBL/GenBank/DDBJ databases">
        <title>Genome sequence of halotolerant plant growth promoting strain of Halomonas elongata HEK1 isolated from salterns of Rann of Kutch, Gujarat, India.</title>
        <authorList>
            <person name="Gaba S."/>
            <person name="Singh R.N."/>
            <person name="Abrol S."/>
            <person name="Kaushik R."/>
            <person name="Saxena A.K."/>
        </authorList>
    </citation>
    <scope>NUCLEOTIDE SEQUENCE [LARGE SCALE GENOMIC DNA]</scope>
    <source>
        <strain evidence="2 3">HEK1</strain>
    </source>
</reference>
<comment type="caution">
    <text evidence="2">The sequence shown here is derived from an EMBL/GenBank/DDBJ whole genome shotgun (WGS) entry which is preliminary data.</text>
</comment>
<proteinExistence type="predicted"/>
<name>A0A1B8NVP4_HALEL</name>
<sequence length="50" mass="5875">MKMRKDELTRQDDELTVSDSPKEVNQFRFGFWPEIFGLVASGAIIWIMQL</sequence>
<dbReference type="Proteomes" id="UP000092504">
    <property type="component" value="Unassembled WGS sequence"/>
</dbReference>
<dbReference type="RefSeq" id="WP_189337749.1">
    <property type="nucleotide sequence ID" value="NZ_JADDHN010000002.1"/>
</dbReference>
<evidence type="ECO:0000256" key="1">
    <source>
        <dbReference type="SAM" id="Phobius"/>
    </source>
</evidence>
<keyword evidence="1" id="KW-0812">Transmembrane</keyword>
<dbReference type="AlphaFoldDB" id="A0A1B8NVP4"/>